<accession>A0A9N9PL37</accession>
<sequence length="511" mass="54832">MEFPPPVLFVLISSFNFPSFSASFRSCSCRCFEELAKMHISPSHLLLASLPLAHAQETLLGLFIFHRHGDRTSKSFVPTTLTDLGYAQVHQSGSFFRDRYVDSNATSPIFGISSSVVKNSQLKVEAPVDTVLQNSAVGFLQGLYPPVGAGVESQSLANGSRVLPPLGGYQLIPVNSVASASSGANSENSAWLQGQSGCGKAMVSSNNYFYSDEYFSKLNATTPFYQSIFPVINRTFTSAANTYFNAYSIYDLIHVSLIHNTTIPSSSLLTPPTIHQLRTLADTHEFNLAYNASDPIRAIAGRTLAAQIVQNLNATLTSKSKTPLTIQFGAYASFLSFFGLAQLDRVSENFTGVVDYASSMVFEVVTNATVSETSYPSVEDVSVRFLFANGSAYENPLNEYPLFGGTSATIPWRTFTDEMSKFAIGDQESWCRECGNSTGVCAPVSEGVTAQSGEMRGKKEGVSRVVAGVIGAMVTLAVVLGVEGLILLVGGLRVVRKRGESGLASEGGVKA</sequence>
<evidence type="ECO:0000256" key="2">
    <source>
        <dbReference type="SAM" id="Phobius"/>
    </source>
</evidence>
<comment type="similarity">
    <text evidence="1">Belongs to the histidine acid phosphatase family.</text>
</comment>
<name>A0A9N9PL37_9HELO</name>
<dbReference type="Proteomes" id="UP000696280">
    <property type="component" value="Unassembled WGS sequence"/>
</dbReference>
<dbReference type="Pfam" id="PF00328">
    <property type="entry name" value="His_Phos_2"/>
    <property type="match status" value="1"/>
</dbReference>
<dbReference type="InterPro" id="IPR050645">
    <property type="entry name" value="Histidine_acid_phosphatase"/>
</dbReference>
<dbReference type="OrthoDB" id="258392at2759"/>
<dbReference type="InterPro" id="IPR000560">
    <property type="entry name" value="His_Pase_clade-2"/>
</dbReference>
<proteinExistence type="inferred from homology"/>
<keyword evidence="2" id="KW-0472">Membrane</keyword>
<evidence type="ECO:0000313" key="4">
    <source>
        <dbReference type="Proteomes" id="UP000696280"/>
    </source>
</evidence>
<protein>
    <recommendedName>
        <fullName evidence="5">Histidine acid phosphatase</fullName>
    </recommendedName>
</protein>
<keyword evidence="2" id="KW-1133">Transmembrane helix</keyword>
<organism evidence="3 4">
    <name type="scientific">Hymenoscyphus fraxineus</name>
    <dbReference type="NCBI Taxonomy" id="746836"/>
    <lineage>
        <taxon>Eukaryota</taxon>
        <taxon>Fungi</taxon>
        <taxon>Dikarya</taxon>
        <taxon>Ascomycota</taxon>
        <taxon>Pezizomycotina</taxon>
        <taxon>Leotiomycetes</taxon>
        <taxon>Helotiales</taxon>
        <taxon>Helotiaceae</taxon>
        <taxon>Hymenoscyphus</taxon>
    </lineage>
</organism>
<dbReference type="SUPFAM" id="SSF53254">
    <property type="entry name" value="Phosphoglycerate mutase-like"/>
    <property type="match status" value="1"/>
</dbReference>
<evidence type="ECO:0000256" key="1">
    <source>
        <dbReference type="ARBA" id="ARBA00005375"/>
    </source>
</evidence>
<evidence type="ECO:0008006" key="5">
    <source>
        <dbReference type="Google" id="ProtNLM"/>
    </source>
</evidence>
<dbReference type="PANTHER" id="PTHR11567">
    <property type="entry name" value="ACID PHOSPHATASE-RELATED"/>
    <property type="match status" value="1"/>
</dbReference>
<feature type="transmembrane region" description="Helical" evidence="2">
    <location>
        <begin position="465"/>
        <end position="489"/>
    </location>
</feature>
<dbReference type="PANTHER" id="PTHR11567:SF142">
    <property type="entry name" value="PHOSPHOGLYCERATE MUTASE-LIKE PROTEIN"/>
    <property type="match status" value="1"/>
</dbReference>
<dbReference type="GO" id="GO:0016791">
    <property type="term" value="F:phosphatase activity"/>
    <property type="evidence" value="ECO:0007669"/>
    <property type="project" value="TreeGrafter"/>
</dbReference>
<evidence type="ECO:0000313" key="3">
    <source>
        <dbReference type="EMBL" id="CAG8957859.1"/>
    </source>
</evidence>
<dbReference type="CDD" id="cd07061">
    <property type="entry name" value="HP_HAP_like"/>
    <property type="match status" value="1"/>
</dbReference>
<comment type="caution">
    <text evidence="3">The sequence shown here is derived from an EMBL/GenBank/DDBJ whole genome shotgun (WGS) entry which is preliminary data.</text>
</comment>
<keyword evidence="2" id="KW-0812">Transmembrane</keyword>
<gene>
    <name evidence="3" type="ORF">HYFRA_00000199</name>
</gene>
<keyword evidence="4" id="KW-1185">Reference proteome</keyword>
<dbReference type="AlphaFoldDB" id="A0A9N9PL37"/>
<reference evidence="3" key="1">
    <citation type="submission" date="2021-07" db="EMBL/GenBank/DDBJ databases">
        <authorList>
            <person name="Durling M."/>
        </authorList>
    </citation>
    <scope>NUCLEOTIDE SEQUENCE</scope>
</reference>
<dbReference type="EMBL" id="CAJVRL010000081">
    <property type="protein sequence ID" value="CAG8957859.1"/>
    <property type="molecule type" value="Genomic_DNA"/>
</dbReference>
<dbReference type="InterPro" id="IPR029033">
    <property type="entry name" value="His_PPase_superfam"/>
</dbReference>
<dbReference type="Gene3D" id="3.40.50.1240">
    <property type="entry name" value="Phosphoglycerate mutase-like"/>
    <property type="match status" value="1"/>
</dbReference>